<dbReference type="EMBL" id="WIQZ01000031">
    <property type="protein sequence ID" value="KAF3135817.1"/>
    <property type="molecule type" value="Genomic_DNA"/>
</dbReference>
<evidence type="ECO:0000256" key="1">
    <source>
        <dbReference type="SAM" id="Phobius"/>
    </source>
</evidence>
<keyword evidence="1" id="KW-0812">Transmembrane</keyword>
<sequence>MLIQIKLKHQSYGFDLVDLSIKENRIPFQSNFYFQNIIQSSLNNTTALKLLALHLQSHTYTNLWHQPPNLLSTTSNSNGPTFSINSTSNTIIHYLKFNPPKTTKMMKVFVTLSALISTTMAAVAAVPSFTLEAVAPGQPFNGMPVSLEGPFAKLGKPESGNAVRFYATGKDDTWSWSLHGYPVGIIDTPAVLVGGSALRLAFLSDPERSGKQYGDNVMEGGWTFNIGRPSIKIAPAAGKFLGYNFEQRWYAFPGQQDGQWNVMWWDGSCCVTAAGIPIKLKLVESESRAASYAA</sequence>
<evidence type="ECO:0000313" key="3">
    <source>
        <dbReference type="Proteomes" id="UP000480548"/>
    </source>
</evidence>
<evidence type="ECO:0000313" key="2">
    <source>
        <dbReference type="EMBL" id="KAF3135817.1"/>
    </source>
</evidence>
<organism evidence="2 3">
    <name type="scientific">Orbilia oligospora</name>
    <name type="common">Nematode-trapping fungus</name>
    <name type="synonym">Arthrobotrys oligospora</name>
    <dbReference type="NCBI Taxonomy" id="2813651"/>
    <lineage>
        <taxon>Eukaryota</taxon>
        <taxon>Fungi</taxon>
        <taxon>Dikarya</taxon>
        <taxon>Ascomycota</taxon>
        <taxon>Pezizomycotina</taxon>
        <taxon>Orbiliomycetes</taxon>
        <taxon>Orbiliales</taxon>
        <taxon>Orbiliaceae</taxon>
        <taxon>Orbilia</taxon>
    </lineage>
</organism>
<comment type="caution">
    <text evidence="2">The sequence shown here is derived from an EMBL/GenBank/DDBJ whole genome shotgun (WGS) entry which is preliminary data.</text>
</comment>
<name>A0A7C8NTG6_ORBOL</name>
<reference evidence="2 3" key="1">
    <citation type="submission" date="2019-06" db="EMBL/GenBank/DDBJ databases">
        <authorList>
            <person name="Palmer J.M."/>
        </authorList>
    </citation>
    <scope>NUCLEOTIDE SEQUENCE [LARGE SCALE GENOMIC DNA]</scope>
    <source>
        <strain evidence="2 3">TWF703</strain>
    </source>
</reference>
<proteinExistence type="predicted"/>
<gene>
    <name evidence="2" type="ORF">TWF703_005912</name>
</gene>
<dbReference type="AlphaFoldDB" id="A0A7C8NTG6"/>
<accession>A0A7C8NTG6</accession>
<keyword evidence="1" id="KW-0472">Membrane</keyword>
<feature type="transmembrane region" description="Helical" evidence="1">
    <location>
        <begin position="108"/>
        <end position="129"/>
    </location>
</feature>
<keyword evidence="1" id="KW-1133">Transmembrane helix</keyword>
<protein>
    <submittedName>
        <fullName evidence="2">Uncharacterized protein</fullName>
    </submittedName>
</protein>
<dbReference type="Proteomes" id="UP000480548">
    <property type="component" value="Unassembled WGS sequence"/>
</dbReference>